<comment type="caution">
    <text evidence="1">The sequence shown here is derived from an EMBL/GenBank/DDBJ whole genome shotgun (WGS) entry which is preliminary data.</text>
</comment>
<evidence type="ECO:0000313" key="2">
    <source>
        <dbReference type="Proteomes" id="UP000683925"/>
    </source>
</evidence>
<dbReference type="Proteomes" id="UP000683925">
    <property type="component" value="Unassembled WGS sequence"/>
</dbReference>
<accession>A0A8S1W4S7</accession>
<organism evidence="1 2">
    <name type="scientific">Paramecium octaurelia</name>
    <dbReference type="NCBI Taxonomy" id="43137"/>
    <lineage>
        <taxon>Eukaryota</taxon>
        <taxon>Sar</taxon>
        <taxon>Alveolata</taxon>
        <taxon>Ciliophora</taxon>
        <taxon>Intramacronucleata</taxon>
        <taxon>Oligohymenophorea</taxon>
        <taxon>Peniculida</taxon>
        <taxon>Parameciidae</taxon>
        <taxon>Paramecium</taxon>
    </lineage>
</organism>
<protein>
    <submittedName>
        <fullName evidence="1">Uncharacterized protein</fullName>
    </submittedName>
</protein>
<gene>
    <name evidence="1" type="ORF">POCTA_138.1.T0840221</name>
</gene>
<reference evidence="1" key="1">
    <citation type="submission" date="2021-01" db="EMBL/GenBank/DDBJ databases">
        <authorList>
            <consortium name="Genoscope - CEA"/>
            <person name="William W."/>
        </authorList>
    </citation>
    <scope>NUCLEOTIDE SEQUENCE</scope>
</reference>
<proteinExistence type="predicted"/>
<dbReference type="AlphaFoldDB" id="A0A8S1W4S7"/>
<keyword evidence="2" id="KW-1185">Reference proteome</keyword>
<dbReference type="EMBL" id="CAJJDP010000083">
    <property type="protein sequence ID" value="CAD8185074.1"/>
    <property type="molecule type" value="Genomic_DNA"/>
</dbReference>
<evidence type="ECO:0000313" key="1">
    <source>
        <dbReference type="EMBL" id="CAD8185074.1"/>
    </source>
</evidence>
<sequence length="287" mass="34290">MKNECLDVKWILSLQQYFQAQDFRIQLGWNNQIIYYFQSPYQISTNKNLTGEYSLLSKYSKIALKIDLSKYKMQDSKVQFWKFFTKNNFDWLESNNFQCLSKIFYLQQPIYQFGYDNYFRQNAVNEFWGIRNFKLFYGILQECSYSIIQAFIFPLFIRTMHIQTSLHAFDHPLQNKLIITELGISVNPDYDDTITVGSSIKNWQSQSFGNVFPYLNLSLQNYKAQTQINKTWTAICKKNDPIKQILGGFGKNNKIRILAYKLLQHRLRQVKQQYKTQTIKQYKIKIN</sequence>
<name>A0A8S1W4S7_PAROT</name>